<name>A0A0C1E447_9BACT</name>
<evidence type="ECO:0000313" key="1">
    <source>
        <dbReference type="EMBL" id="KIA76202.1"/>
    </source>
</evidence>
<evidence type="ECO:0000313" key="2">
    <source>
        <dbReference type="Proteomes" id="UP000031307"/>
    </source>
</evidence>
<protein>
    <submittedName>
        <fullName evidence="1">Uncharacterized protein</fullName>
    </submittedName>
</protein>
<organism evidence="1 2">
    <name type="scientific">Parachlamydia acanthamoebae</name>
    <dbReference type="NCBI Taxonomy" id="83552"/>
    <lineage>
        <taxon>Bacteria</taxon>
        <taxon>Pseudomonadati</taxon>
        <taxon>Chlamydiota</taxon>
        <taxon>Chlamydiia</taxon>
        <taxon>Parachlamydiales</taxon>
        <taxon>Parachlamydiaceae</taxon>
        <taxon>Parachlamydia</taxon>
    </lineage>
</organism>
<reference evidence="1 2" key="1">
    <citation type="journal article" date="2014" name="Mol. Biol. Evol.">
        <title>Massive expansion of Ubiquitination-related gene families within the Chlamydiae.</title>
        <authorList>
            <person name="Domman D."/>
            <person name="Collingro A."/>
            <person name="Lagkouvardos I."/>
            <person name="Gehre L."/>
            <person name="Weinmaier T."/>
            <person name="Rattei T."/>
            <person name="Subtil A."/>
            <person name="Horn M."/>
        </authorList>
    </citation>
    <scope>NUCLEOTIDE SEQUENCE [LARGE SCALE GENOMIC DNA]</scope>
    <source>
        <strain evidence="1 2">OEW1</strain>
    </source>
</reference>
<accession>A0A0C1E447</accession>
<gene>
    <name evidence="1" type="ORF">DB43_AQ00080</name>
</gene>
<comment type="caution">
    <text evidence="1">The sequence shown here is derived from an EMBL/GenBank/DDBJ whole genome shotgun (WGS) entry which is preliminary data.</text>
</comment>
<dbReference type="Proteomes" id="UP000031307">
    <property type="component" value="Unassembled WGS sequence"/>
</dbReference>
<sequence>MNDKATTLNIQGQNCLDEILTHQIVLSAMRSQRSFGRILDDSRRYKGKIFNKRQFRAMMLEEDKFRIVIARLPDREKCVWKIYYNQRMG</sequence>
<dbReference type="EMBL" id="JSAM01000127">
    <property type="protein sequence ID" value="KIA76202.1"/>
    <property type="molecule type" value="Genomic_DNA"/>
</dbReference>
<dbReference type="AlphaFoldDB" id="A0A0C1E447"/>
<proteinExistence type="predicted"/>